<protein>
    <submittedName>
        <fullName evidence="1">Uncharacterized protein</fullName>
    </submittedName>
</protein>
<dbReference type="Proteomes" id="UP000324222">
    <property type="component" value="Unassembled WGS sequence"/>
</dbReference>
<proteinExistence type="predicted"/>
<comment type="caution">
    <text evidence="1">The sequence shown here is derived from an EMBL/GenBank/DDBJ whole genome shotgun (WGS) entry which is preliminary data.</text>
</comment>
<keyword evidence="2" id="KW-1185">Reference proteome</keyword>
<name>A0A5B7ILT5_PORTR</name>
<reference evidence="1 2" key="1">
    <citation type="submission" date="2019-05" db="EMBL/GenBank/DDBJ databases">
        <title>Another draft genome of Portunus trituberculatus and its Hox gene families provides insights of decapod evolution.</title>
        <authorList>
            <person name="Jeong J.-H."/>
            <person name="Song I."/>
            <person name="Kim S."/>
            <person name="Choi T."/>
            <person name="Kim D."/>
            <person name="Ryu S."/>
            <person name="Kim W."/>
        </authorList>
    </citation>
    <scope>NUCLEOTIDE SEQUENCE [LARGE SCALE GENOMIC DNA]</scope>
    <source>
        <tissue evidence="1">Muscle</tissue>
    </source>
</reference>
<evidence type="ECO:0000313" key="1">
    <source>
        <dbReference type="EMBL" id="MPC83413.1"/>
    </source>
</evidence>
<dbReference type="AlphaFoldDB" id="A0A5B7ILT5"/>
<evidence type="ECO:0000313" key="2">
    <source>
        <dbReference type="Proteomes" id="UP000324222"/>
    </source>
</evidence>
<dbReference type="EMBL" id="VSRR010062459">
    <property type="protein sequence ID" value="MPC83413.1"/>
    <property type="molecule type" value="Genomic_DNA"/>
</dbReference>
<gene>
    <name evidence="1" type="ORF">E2C01_078122</name>
</gene>
<sequence>MKTRHGTEGVKFRFTSIIQHSSSALPFRHVFINIAHSTPARLGSSLSASFSIPVHQFVLYCNGVE</sequence>
<accession>A0A5B7ILT5</accession>
<organism evidence="1 2">
    <name type="scientific">Portunus trituberculatus</name>
    <name type="common">Swimming crab</name>
    <name type="synonym">Neptunus trituberculatus</name>
    <dbReference type="NCBI Taxonomy" id="210409"/>
    <lineage>
        <taxon>Eukaryota</taxon>
        <taxon>Metazoa</taxon>
        <taxon>Ecdysozoa</taxon>
        <taxon>Arthropoda</taxon>
        <taxon>Crustacea</taxon>
        <taxon>Multicrustacea</taxon>
        <taxon>Malacostraca</taxon>
        <taxon>Eumalacostraca</taxon>
        <taxon>Eucarida</taxon>
        <taxon>Decapoda</taxon>
        <taxon>Pleocyemata</taxon>
        <taxon>Brachyura</taxon>
        <taxon>Eubrachyura</taxon>
        <taxon>Portunoidea</taxon>
        <taxon>Portunidae</taxon>
        <taxon>Portuninae</taxon>
        <taxon>Portunus</taxon>
    </lineage>
</organism>